<dbReference type="InterPro" id="IPR016032">
    <property type="entry name" value="Sig_transdc_resp-reg_C-effctor"/>
</dbReference>
<dbReference type="GO" id="GO:0003677">
    <property type="term" value="F:DNA binding"/>
    <property type="evidence" value="ECO:0007669"/>
    <property type="project" value="InterPro"/>
</dbReference>
<dbReference type="InterPro" id="IPR000792">
    <property type="entry name" value="Tscrpt_reg_LuxR_C"/>
</dbReference>
<dbReference type="InterPro" id="IPR036388">
    <property type="entry name" value="WH-like_DNA-bd_sf"/>
</dbReference>
<dbReference type="GO" id="GO:0008081">
    <property type="term" value="F:phosphoric diester hydrolase activity"/>
    <property type="evidence" value="ECO:0007669"/>
    <property type="project" value="UniProtKB-ARBA"/>
</dbReference>
<protein>
    <submittedName>
        <fullName evidence="3">LuxR family transcriptional regulator</fullName>
    </submittedName>
</protein>
<accession>A0A494XM13</accession>
<dbReference type="GO" id="GO:0006355">
    <property type="term" value="P:regulation of DNA-templated transcription"/>
    <property type="evidence" value="ECO:0007669"/>
    <property type="project" value="InterPro"/>
</dbReference>
<dbReference type="Pfam" id="PF00196">
    <property type="entry name" value="GerE"/>
    <property type="match status" value="1"/>
</dbReference>
<dbReference type="Pfam" id="PF13487">
    <property type="entry name" value="HD_5"/>
    <property type="match status" value="1"/>
</dbReference>
<keyword evidence="4" id="KW-1185">Reference proteome</keyword>
<dbReference type="OrthoDB" id="9763857at2"/>
<reference evidence="3 4" key="1">
    <citation type="submission" date="2018-10" db="EMBL/GenBank/DDBJ databases">
        <title>Robbsia sp. DHC34, isolated from soil.</title>
        <authorList>
            <person name="Gao Z.-H."/>
            <person name="Qiu L.-H."/>
        </authorList>
    </citation>
    <scope>NUCLEOTIDE SEQUENCE [LARGE SCALE GENOMIC DNA]</scope>
    <source>
        <strain evidence="3 4">DHC34</strain>
    </source>
</reference>
<proteinExistence type="predicted"/>
<name>A0A494XM13_9BURK</name>
<sequence length="504" mass="54183">MQTSMTVASFETTVRVFDAVRALAFIGDLSMGQPTDHSPRTAWLAARIAREAGLDDTACEAAREASLLRWSGCTANAAGFAAALGDDVASREAMLAARPGWSDPLEAQGGLRTVMTPLAQIHCEVSGEVARLLGLGDTTQATLRHIFENWDGTGLPDRLAGQAVPQTVFAVALAGDLETLTRVYGVEQALVAIAQRADIRYPSAFVRIAAREASHWVAMLDEEDDGAAHRGASSDRFDTLTTPAMDRSTPIEWISEVIDLKLPWMTGFSRAVAQTAADCADRFSLDAQTRARLHCAGLIHGIGRSAIPNAVWNVPTRLSSSAWEKVRLVPYWTARAGNQTGQLADAALLASYAYERLDGSGYFRGVARDALSTEARILSACVAWVALRSTRPWREAMSADQAARVLRDEAARGRFDIEAVEALVAAKPIVRRTPDAGAQAATRLSAREIDVLRSISKGASNKEVARELDLSPSTIRTHVENVFRKLECSTRAAATLKAAAMGVL</sequence>
<comment type="caution">
    <text evidence="3">The sequence shown here is derived from an EMBL/GenBank/DDBJ whole genome shotgun (WGS) entry which is preliminary data.</text>
</comment>
<dbReference type="PANTHER" id="PTHR45228">
    <property type="entry name" value="CYCLIC DI-GMP PHOSPHODIESTERASE TM_0186-RELATED"/>
    <property type="match status" value="1"/>
</dbReference>
<dbReference type="Gene3D" id="1.10.3210.10">
    <property type="entry name" value="Hypothetical protein af1432"/>
    <property type="match status" value="2"/>
</dbReference>
<dbReference type="CDD" id="cd00077">
    <property type="entry name" value="HDc"/>
    <property type="match status" value="1"/>
</dbReference>
<dbReference type="PROSITE" id="PS51832">
    <property type="entry name" value="HD_GYP"/>
    <property type="match status" value="1"/>
</dbReference>
<dbReference type="Gene3D" id="1.10.10.10">
    <property type="entry name" value="Winged helix-like DNA-binding domain superfamily/Winged helix DNA-binding domain"/>
    <property type="match status" value="1"/>
</dbReference>
<dbReference type="PROSITE" id="PS50043">
    <property type="entry name" value="HTH_LUXR_2"/>
    <property type="match status" value="1"/>
</dbReference>
<dbReference type="EMBL" id="RBZU01000010">
    <property type="protein sequence ID" value="RKP49706.1"/>
    <property type="molecule type" value="Genomic_DNA"/>
</dbReference>
<dbReference type="InterPro" id="IPR052020">
    <property type="entry name" value="Cyclic_di-GMP/3'3'-cGAMP_PDE"/>
</dbReference>
<dbReference type="CDD" id="cd06170">
    <property type="entry name" value="LuxR_C_like"/>
    <property type="match status" value="1"/>
</dbReference>
<dbReference type="PROSITE" id="PS00622">
    <property type="entry name" value="HTH_LUXR_1"/>
    <property type="match status" value="1"/>
</dbReference>
<evidence type="ECO:0000313" key="3">
    <source>
        <dbReference type="EMBL" id="RKP49706.1"/>
    </source>
</evidence>
<evidence type="ECO:0000313" key="4">
    <source>
        <dbReference type="Proteomes" id="UP000270342"/>
    </source>
</evidence>
<feature type="domain" description="HD-GYP" evidence="2">
    <location>
        <begin position="243"/>
        <end position="439"/>
    </location>
</feature>
<dbReference type="AlphaFoldDB" id="A0A494XM13"/>
<dbReference type="SMART" id="SM00421">
    <property type="entry name" value="HTH_LUXR"/>
    <property type="match status" value="1"/>
</dbReference>
<evidence type="ECO:0000259" key="2">
    <source>
        <dbReference type="PROSITE" id="PS51832"/>
    </source>
</evidence>
<dbReference type="InterPro" id="IPR003607">
    <property type="entry name" value="HD/PDEase_dom"/>
</dbReference>
<organism evidence="3 4">
    <name type="scientific">Pararobbsia silviterrae</name>
    <dbReference type="NCBI Taxonomy" id="1792498"/>
    <lineage>
        <taxon>Bacteria</taxon>
        <taxon>Pseudomonadati</taxon>
        <taxon>Pseudomonadota</taxon>
        <taxon>Betaproteobacteria</taxon>
        <taxon>Burkholderiales</taxon>
        <taxon>Burkholderiaceae</taxon>
        <taxon>Pararobbsia</taxon>
    </lineage>
</organism>
<gene>
    <name evidence="3" type="ORF">D7S86_20710</name>
</gene>
<dbReference type="InterPro" id="IPR037522">
    <property type="entry name" value="HD_GYP_dom"/>
</dbReference>
<dbReference type="Proteomes" id="UP000270342">
    <property type="component" value="Unassembled WGS sequence"/>
</dbReference>
<evidence type="ECO:0000259" key="1">
    <source>
        <dbReference type="PROSITE" id="PS50043"/>
    </source>
</evidence>
<dbReference type="PRINTS" id="PR00038">
    <property type="entry name" value="HTHLUXR"/>
</dbReference>
<dbReference type="SUPFAM" id="SSF46894">
    <property type="entry name" value="C-terminal effector domain of the bipartite response regulators"/>
    <property type="match status" value="1"/>
</dbReference>
<dbReference type="SUPFAM" id="SSF109604">
    <property type="entry name" value="HD-domain/PDEase-like"/>
    <property type="match status" value="1"/>
</dbReference>
<feature type="domain" description="HTH luxR-type" evidence="1">
    <location>
        <begin position="437"/>
        <end position="502"/>
    </location>
</feature>